<proteinExistence type="predicted"/>
<accession>A0ABY7DHC9</accession>
<dbReference type="Proteomes" id="UP001164746">
    <property type="component" value="Chromosome 2"/>
</dbReference>
<gene>
    <name evidence="1" type="ORF">MAR_029076</name>
</gene>
<organism evidence="1 2">
    <name type="scientific">Mya arenaria</name>
    <name type="common">Soft-shell clam</name>
    <dbReference type="NCBI Taxonomy" id="6604"/>
    <lineage>
        <taxon>Eukaryota</taxon>
        <taxon>Metazoa</taxon>
        <taxon>Spiralia</taxon>
        <taxon>Lophotrochozoa</taxon>
        <taxon>Mollusca</taxon>
        <taxon>Bivalvia</taxon>
        <taxon>Autobranchia</taxon>
        <taxon>Heteroconchia</taxon>
        <taxon>Euheterodonta</taxon>
        <taxon>Imparidentia</taxon>
        <taxon>Neoheterodontei</taxon>
        <taxon>Myida</taxon>
        <taxon>Myoidea</taxon>
        <taxon>Myidae</taxon>
        <taxon>Mya</taxon>
    </lineage>
</organism>
<protein>
    <submittedName>
        <fullName evidence="1">Uncharacterized protein</fullName>
    </submittedName>
</protein>
<sequence>MPYNVTADAHIKTQFSCRSSVRAKGRKNTVNLPDKVCRSPAEYKVNVVEFYHQNNSISNLRKTRTKLDIDETNTFKFIARLYC</sequence>
<dbReference type="EMBL" id="CP111013">
    <property type="protein sequence ID" value="WAQ96386.1"/>
    <property type="molecule type" value="Genomic_DNA"/>
</dbReference>
<name>A0ABY7DHC9_MYAAR</name>
<reference evidence="1" key="1">
    <citation type="submission" date="2022-11" db="EMBL/GenBank/DDBJ databases">
        <title>Centuries of genome instability and evolution in soft-shell clam transmissible cancer (bioRxiv).</title>
        <authorList>
            <person name="Hart S.F.M."/>
            <person name="Yonemitsu M.A."/>
            <person name="Giersch R.M."/>
            <person name="Beal B.F."/>
            <person name="Arriagada G."/>
            <person name="Davis B.W."/>
            <person name="Ostrander E.A."/>
            <person name="Goff S.P."/>
            <person name="Metzger M.J."/>
        </authorList>
    </citation>
    <scope>NUCLEOTIDE SEQUENCE</scope>
    <source>
        <strain evidence="1">MELC-2E11</strain>
        <tissue evidence="1">Siphon/mantle</tissue>
    </source>
</reference>
<evidence type="ECO:0000313" key="1">
    <source>
        <dbReference type="EMBL" id="WAQ96386.1"/>
    </source>
</evidence>
<evidence type="ECO:0000313" key="2">
    <source>
        <dbReference type="Proteomes" id="UP001164746"/>
    </source>
</evidence>
<keyword evidence="2" id="KW-1185">Reference proteome</keyword>